<sequence>MGMVDNADSEWRNMKAFHLALSLCNDTEYQTREYKVVRSYTLIYHFILSIMVKDTGKWTRSDPSLISPWDPVISIEFGMGPFLFLLCGIIQMGRKRKIRCSTTFIMEKRGPISLI</sequence>
<dbReference type="Proteomes" id="UP000595140">
    <property type="component" value="Unassembled WGS sequence"/>
</dbReference>
<gene>
    <name evidence="2" type="ORF">CCAM_LOCUS34069</name>
    <name evidence="3" type="ORF">CCAM_LOCUS35497</name>
</gene>
<accession>A0A484MXJ8</accession>
<organism evidence="3 4">
    <name type="scientific">Cuscuta campestris</name>
    <dbReference type="NCBI Taxonomy" id="132261"/>
    <lineage>
        <taxon>Eukaryota</taxon>
        <taxon>Viridiplantae</taxon>
        <taxon>Streptophyta</taxon>
        <taxon>Embryophyta</taxon>
        <taxon>Tracheophyta</taxon>
        <taxon>Spermatophyta</taxon>
        <taxon>Magnoliopsida</taxon>
        <taxon>eudicotyledons</taxon>
        <taxon>Gunneridae</taxon>
        <taxon>Pentapetalae</taxon>
        <taxon>asterids</taxon>
        <taxon>lamiids</taxon>
        <taxon>Solanales</taxon>
        <taxon>Convolvulaceae</taxon>
        <taxon>Cuscuteae</taxon>
        <taxon>Cuscuta</taxon>
        <taxon>Cuscuta subgen. Grammica</taxon>
        <taxon>Cuscuta sect. Cleistogrammica</taxon>
    </lineage>
</organism>
<reference evidence="3 4" key="1">
    <citation type="submission" date="2018-04" db="EMBL/GenBank/DDBJ databases">
        <authorList>
            <person name="Vogel A."/>
        </authorList>
    </citation>
    <scope>NUCLEOTIDE SEQUENCE [LARGE SCALE GENOMIC DNA]</scope>
</reference>
<evidence type="ECO:0000313" key="3">
    <source>
        <dbReference type="EMBL" id="VFQ93721.1"/>
    </source>
</evidence>
<keyword evidence="4" id="KW-1185">Reference proteome</keyword>
<name>A0A484MXJ8_9ASTE</name>
<keyword evidence="1" id="KW-0472">Membrane</keyword>
<dbReference type="EMBL" id="OOIL02004481">
    <property type="protein sequence ID" value="VFQ92293.1"/>
    <property type="molecule type" value="Genomic_DNA"/>
</dbReference>
<evidence type="ECO:0000313" key="2">
    <source>
        <dbReference type="EMBL" id="VFQ92293.1"/>
    </source>
</evidence>
<keyword evidence="1" id="KW-0812">Transmembrane</keyword>
<dbReference type="AlphaFoldDB" id="A0A484MXJ8"/>
<feature type="transmembrane region" description="Helical" evidence="1">
    <location>
        <begin position="72"/>
        <end position="90"/>
    </location>
</feature>
<keyword evidence="1" id="KW-1133">Transmembrane helix</keyword>
<feature type="transmembrane region" description="Helical" evidence="1">
    <location>
        <begin position="36"/>
        <end position="52"/>
    </location>
</feature>
<protein>
    <submittedName>
        <fullName evidence="3">Uncharacterized protein</fullName>
    </submittedName>
</protein>
<proteinExistence type="predicted"/>
<evidence type="ECO:0000256" key="1">
    <source>
        <dbReference type="SAM" id="Phobius"/>
    </source>
</evidence>
<evidence type="ECO:0000313" key="4">
    <source>
        <dbReference type="Proteomes" id="UP000595140"/>
    </source>
</evidence>
<dbReference type="EMBL" id="OOIL02005040">
    <property type="protein sequence ID" value="VFQ93721.1"/>
    <property type="molecule type" value="Genomic_DNA"/>
</dbReference>